<keyword evidence="6" id="KW-1185">Reference proteome</keyword>
<reference evidence="6" key="1">
    <citation type="journal article" date="2017" name="Acta Aliment.">
        <title>Plant polysaccharide degrading enzyme system of Thermpbifida cellulosilytica TB100 revealed by de novo genome project data.</title>
        <authorList>
            <person name="Toth A."/>
            <person name="Baka E."/>
            <person name="Luzics S."/>
            <person name="Bata-Vidacs I."/>
            <person name="Nagy I."/>
            <person name="Balint B."/>
            <person name="Herceg R."/>
            <person name="Olasz F."/>
            <person name="Wilk T."/>
            <person name="Nagy T."/>
            <person name="Kriszt B."/>
            <person name="Nagy I."/>
            <person name="Kukolya J."/>
        </authorList>
    </citation>
    <scope>NUCLEOTIDE SEQUENCE [LARGE SCALE GENOMIC DNA]</scope>
    <source>
        <strain evidence="6">TB100</strain>
    </source>
</reference>
<dbReference type="Gene3D" id="3.40.50.150">
    <property type="entry name" value="Vaccinia Virus protein VP39"/>
    <property type="match status" value="1"/>
</dbReference>
<dbReference type="PANTHER" id="PTHR43464">
    <property type="entry name" value="METHYLTRANSFERASE"/>
    <property type="match status" value="1"/>
</dbReference>
<dbReference type="STRING" id="665004.AC529_04640"/>
<organism evidence="5 6">
    <name type="scientific">Thermobifida cellulosilytica TB100</name>
    <dbReference type="NCBI Taxonomy" id="665004"/>
    <lineage>
        <taxon>Bacteria</taxon>
        <taxon>Bacillati</taxon>
        <taxon>Actinomycetota</taxon>
        <taxon>Actinomycetes</taxon>
        <taxon>Streptosporangiales</taxon>
        <taxon>Nocardiopsidaceae</taxon>
        <taxon>Thermobifida</taxon>
    </lineage>
</organism>
<keyword evidence="3" id="KW-0949">S-adenosyl-L-methionine</keyword>
<dbReference type="AlphaFoldDB" id="A0A147KKN9"/>
<sequence>MFDAWYGVESSDECLTTLRKLAGDGPVLELGVGTGRVAVPLAASGLQVTGIDASPEMIEQLRAKPGSERITVVQGDLADADVGDEEARFSLITCVDNTLFLLESQEEQVRCFRNVARRLTPGGLFVIEVPARVPRMDEDEHGVFVESVSADRVGLWIVDHNRAEQRMFMQQVSFENGSVRLLPVPVRYAWPAELDLMAQMAGLRLRERWSDWDRTPFSSTSVVNISVYEKPGGGDD</sequence>
<name>A0A147KKN9_THECS</name>
<dbReference type="SUPFAM" id="SSF53335">
    <property type="entry name" value="S-adenosyl-L-methionine-dependent methyltransferases"/>
    <property type="match status" value="1"/>
</dbReference>
<dbReference type="CDD" id="cd02440">
    <property type="entry name" value="AdoMet_MTases"/>
    <property type="match status" value="1"/>
</dbReference>
<comment type="caution">
    <text evidence="5">The sequence shown here is derived from an EMBL/GenBank/DDBJ whole genome shotgun (WGS) entry which is preliminary data.</text>
</comment>
<keyword evidence="1" id="KW-0489">Methyltransferase</keyword>
<feature type="domain" description="Methyltransferase" evidence="4">
    <location>
        <begin position="27"/>
        <end position="123"/>
    </location>
</feature>
<accession>A0A147KKN9</accession>
<dbReference type="PATRIC" id="fig|665004.4.peg.1694"/>
<dbReference type="GO" id="GO:0032259">
    <property type="term" value="P:methylation"/>
    <property type="evidence" value="ECO:0007669"/>
    <property type="project" value="UniProtKB-KW"/>
</dbReference>
<proteinExistence type="predicted"/>
<gene>
    <name evidence="5" type="ORF">AC529_04640</name>
</gene>
<dbReference type="Proteomes" id="UP000074382">
    <property type="component" value="Unassembled WGS sequence"/>
</dbReference>
<dbReference type="InterPro" id="IPR041698">
    <property type="entry name" value="Methyltransf_25"/>
</dbReference>
<keyword evidence="2" id="KW-0808">Transferase</keyword>
<evidence type="ECO:0000259" key="4">
    <source>
        <dbReference type="Pfam" id="PF13649"/>
    </source>
</evidence>
<dbReference type="Pfam" id="PF13649">
    <property type="entry name" value="Methyltransf_25"/>
    <property type="match status" value="1"/>
</dbReference>
<dbReference type="InterPro" id="IPR029063">
    <property type="entry name" value="SAM-dependent_MTases_sf"/>
</dbReference>
<dbReference type="EMBL" id="LGEM01000020">
    <property type="protein sequence ID" value="KUP97857.1"/>
    <property type="molecule type" value="Genomic_DNA"/>
</dbReference>
<protein>
    <recommendedName>
        <fullName evidence="4">Methyltransferase domain-containing protein</fullName>
    </recommendedName>
</protein>
<evidence type="ECO:0000313" key="6">
    <source>
        <dbReference type="Proteomes" id="UP000074382"/>
    </source>
</evidence>
<dbReference type="Gene3D" id="2.20.25.570">
    <property type="match status" value="1"/>
</dbReference>
<evidence type="ECO:0000313" key="5">
    <source>
        <dbReference type="EMBL" id="KUP97857.1"/>
    </source>
</evidence>
<evidence type="ECO:0000256" key="1">
    <source>
        <dbReference type="ARBA" id="ARBA00022603"/>
    </source>
</evidence>
<dbReference type="PANTHER" id="PTHR43464:SF19">
    <property type="entry name" value="UBIQUINONE BIOSYNTHESIS O-METHYLTRANSFERASE, MITOCHONDRIAL"/>
    <property type="match status" value="1"/>
</dbReference>
<evidence type="ECO:0000256" key="3">
    <source>
        <dbReference type="ARBA" id="ARBA00022691"/>
    </source>
</evidence>
<dbReference type="GO" id="GO:0008168">
    <property type="term" value="F:methyltransferase activity"/>
    <property type="evidence" value="ECO:0007669"/>
    <property type="project" value="UniProtKB-KW"/>
</dbReference>
<evidence type="ECO:0000256" key="2">
    <source>
        <dbReference type="ARBA" id="ARBA00022679"/>
    </source>
</evidence>